<accession>A0ABQ2N073</accession>
<evidence type="ECO:0000313" key="1">
    <source>
        <dbReference type="EMBL" id="GGO61152.1"/>
    </source>
</evidence>
<sequence length="81" mass="8800">MMFGLSPDSPQCSRAGCSADASLSVVWRNPRIHGPERRKVWLACEEHAEYLRDFLASRAFPVVVERGVVDGSATALPEAAA</sequence>
<dbReference type="Proteomes" id="UP000638043">
    <property type="component" value="Unassembled WGS sequence"/>
</dbReference>
<protein>
    <recommendedName>
        <fullName evidence="3">Acetone carboxylase</fullName>
    </recommendedName>
</protein>
<keyword evidence="2" id="KW-1185">Reference proteome</keyword>
<name>A0ABQ2N073_9MICO</name>
<proteinExistence type="predicted"/>
<comment type="caution">
    <text evidence="1">The sequence shown here is derived from an EMBL/GenBank/DDBJ whole genome shotgun (WGS) entry which is preliminary data.</text>
</comment>
<dbReference type="RefSeq" id="WP_188700133.1">
    <property type="nucleotide sequence ID" value="NZ_BMMQ01000002.1"/>
</dbReference>
<dbReference type="EMBL" id="BMMQ01000002">
    <property type="protein sequence ID" value="GGO61152.1"/>
    <property type="molecule type" value="Genomic_DNA"/>
</dbReference>
<gene>
    <name evidence="1" type="ORF">GCM10010910_08280</name>
</gene>
<evidence type="ECO:0008006" key="3">
    <source>
        <dbReference type="Google" id="ProtNLM"/>
    </source>
</evidence>
<organism evidence="1 2">
    <name type="scientific">Microbacterium nanhaiense</name>
    <dbReference type="NCBI Taxonomy" id="1301026"/>
    <lineage>
        <taxon>Bacteria</taxon>
        <taxon>Bacillati</taxon>
        <taxon>Actinomycetota</taxon>
        <taxon>Actinomycetes</taxon>
        <taxon>Micrococcales</taxon>
        <taxon>Microbacteriaceae</taxon>
        <taxon>Microbacterium</taxon>
    </lineage>
</organism>
<evidence type="ECO:0000313" key="2">
    <source>
        <dbReference type="Proteomes" id="UP000638043"/>
    </source>
</evidence>
<reference evidence="2" key="1">
    <citation type="journal article" date="2019" name="Int. J. Syst. Evol. Microbiol.">
        <title>The Global Catalogue of Microorganisms (GCM) 10K type strain sequencing project: providing services to taxonomists for standard genome sequencing and annotation.</title>
        <authorList>
            <consortium name="The Broad Institute Genomics Platform"/>
            <consortium name="The Broad Institute Genome Sequencing Center for Infectious Disease"/>
            <person name="Wu L."/>
            <person name="Ma J."/>
        </authorList>
    </citation>
    <scope>NUCLEOTIDE SEQUENCE [LARGE SCALE GENOMIC DNA]</scope>
    <source>
        <strain evidence="2">CGMCC 4.7181</strain>
    </source>
</reference>